<name>A0A8B9MC24_9AVES</name>
<evidence type="ECO:0000313" key="2">
    <source>
        <dbReference type="Ensembl" id="ENSANIP00000005324.1"/>
    </source>
</evidence>
<dbReference type="PANTHER" id="PTHR14679:SF1">
    <property type="entry name" value="GEM-ASSOCIATED PROTEIN 7"/>
    <property type="match status" value="1"/>
</dbReference>
<dbReference type="Gene3D" id="2.30.30.100">
    <property type="match status" value="1"/>
</dbReference>
<keyword evidence="3" id="KW-1185">Reference proteome</keyword>
<dbReference type="PANTHER" id="PTHR14679">
    <property type="entry name" value="GEM-ASSOCIATED PROTEIN 7"/>
    <property type="match status" value="1"/>
</dbReference>
<protein>
    <submittedName>
        <fullName evidence="2">Uncharacterized protein</fullName>
    </submittedName>
</protein>
<organism evidence="2 3">
    <name type="scientific">Accipiter nisus</name>
    <name type="common">Eurasian sparrowhawk</name>
    <dbReference type="NCBI Taxonomy" id="211598"/>
    <lineage>
        <taxon>Eukaryota</taxon>
        <taxon>Metazoa</taxon>
        <taxon>Chordata</taxon>
        <taxon>Craniata</taxon>
        <taxon>Vertebrata</taxon>
        <taxon>Euteleostomi</taxon>
        <taxon>Archelosauria</taxon>
        <taxon>Archosauria</taxon>
        <taxon>Dinosauria</taxon>
        <taxon>Saurischia</taxon>
        <taxon>Theropoda</taxon>
        <taxon>Coelurosauria</taxon>
        <taxon>Aves</taxon>
        <taxon>Neognathae</taxon>
        <taxon>Neoaves</taxon>
        <taxon>Telluraves</taxon>
        <taxon>Accipitrimorphae</taxon>
        <taxon>Accipitriformes</taxon>
        <taxon>Accipitridae</taxon>
        <taxon>Accipitrinae</taxon>
        <taxon>Accipiter</taxon>
    </lineage>
</organism>
<sequence>MAEFSLFTAAPGASPGTEGPLRGGEGGGEREQPPRTGAAPPAPQRPAPLPGLVGVLCLPQGHKGSSQGFNPTSSQFQALLGGQMTAQGVQANLWHHYLWGLGAIQGVQVDAVFSTTNVEAVVFQVDALRMPLGVQVAMLLRYANILAYTFLLK</sequence>
<feature type="compositionally biased region" description="Pro residues" evidence="1">
    <location>
        <begin position="40"/>
        <end position="49"/>
    </location>
</feature>
<accession>A0A8B9MC24</accession>
<dbReference type="AlphaFoldDB" id="A0A8B9MC24"/>
<evidence type="ECO:0000256" key="1">
    <source>
        <dbReference type="SAM" id="MobiDB-lite"/>
    </source>
</evidence>
<reference evidence="2" key="2">
    <citation type="submission" date="2025-09" db="UniProtKB">
        <authorList>
            <consortium name="Ensembl"/>
        </authorList>
    </citation>
    <scope>IDENTIFICATION</scope>
</reference>
<dbReference type="Proteomes" id="UP000694541">
    <property type="component" value="Unplaced"/>
</dbReference>
<dbReference type="GO" id="GO:0000387">
    <property type="term" value="P:spliceosomal snRNP assembly"/>
    <property type="evidence" value="ECO:0007669"/>
    <property type="project" value="TreeGrafter"/>
</dbReference>
<proteinExistence type="predicted"/>
<reference evidence="2" key="1">
    <citation type="submission" date="2025-08" db="UniProtKB">
        <authorList>
            <consortium name="Ensembl"/>
        </authorList>
    </citation>
    <scope>IDENTIFICATION</scope>
</reference>
<evidence type="ECO:0000313" key="3">
    <source>
        <dbReference type="Proteomes" id="UP000694541"/>
    </source>
</evidence>
<dbReference type="InterPro" id="IPR020338">
    <property type="entry name" value="SMN_gemin7"/>
</dbReference>
<feature type="region of interest" description="Disordered" evidence="1">
    <location>
        <begin position="1"/>
        <end position="52"/>
    </location>
</feature>
<dbReference type="GO" id="GO:0034719">
    <property type="term" value="C:SMN-Sm protein complex"/>
    <property type="evidence" value="ECO:0007669"/>
    <property type="project" value="InterPro"/>
</dbReference>
<dbReference type="Ensembl" id="ENSANIT00000005500.1">
    <property type="protein sequence ID" value="ENSANIP00000005324.1"/>
    <property type="gene ID" value="ENSANIG00000003649.1"/>
</dbReference>